<evidence type="ECO:0008006" key="3">
    <source>
        <dbReference type="Google" id="ProtNLM"/>
    </source>
</evidence>
<evidence type="ECO:0000313" key="2">
    <source>
        <dbReference type="Proteomes" id="UP000502035"/>
    </source>
</evidence>
<reference evidence="1 2" key="1">
    <citation type="submission" date="2020-03" db="EMBL/GenBank/DDBJ databases">
        <title>Nocardioides sp. nov., isolated from fish.</title>
        <authorList>
            <person name="Hyun D.-W."/>
            <person name="Bae J.-W."/>
        </authorList>
    </citation>
    <scope>NUCLEOTIDE SEQUENCE [LARGE SCALE GENOMIC DNA]</scope>
    <source>
        <strain evidence="1 2">HDW12A</strain>
    </source>
</reference>
<dbReference type="PIRSF" id="PIRSF035170">
    <property type="entry name" value="HD_phosphohydro"/>
    <property type="match status" value="1"/>
</dbReference>
<proteinExistence type="predicted"/>
<evidence type="ECO:0000313" key="1">
    <source>
        <dbReference type="EMBL" id="QIK75351.1"/>
    </source>
</evidence>
<dbReference type="Gene3D" id="1.10.3210.10">
    <property type="entry name" value="Hypothetical protein af1432"/>
    <property type="match status" value="1"/>
</dbReference>
<accession>A0A6G7YFC8</accession>
<dbReference type="PANTHER" id="PTHR21174">
    <property type="match status" value="1"/>
</dbReference>
<dbReference type="PANTHER" id="PTHR21174:SF0">
    <property type="entry name" value="HD PHOSPHOHYDROLASE FAMILY PROTEIN-RELATED"/>
    <property type="match status" value="1"/>
</dbReference>
<protein>
    <recommendedName>
        <fullName evidence="3">Metal-dependent phosphohydrolase</fullName>
    </recommendedName>
</protein>
<dbReference type="AlphaFoldDB" id="A0A6G7YFC8"/>
<dbReference type="InterPro" id="IPR009218">
    <property type="entry name" value="HD_phosphohydro"/>
</dbReference>
<dbReference type="EMBL" id="CP049866">
    <property type="protein sequence ID" value="QIK75351.1"/>
    <property type="molecule type" value="Genomic_DNA"/>
</dbReference>
<dbReference type="Proteomes" id="UP000502035">
    <property type="component" value="Chromosome"/>
</dbReference>
<name>A0A6G7YFC8_9ACTN</name>
<sequence>MTNVPASLPDRWPLRTLTGVRDELLVAWDRPGYHDLRHLTEVLDRLDELDRAGARFDRVPVVLAAWFHDAVYDGAPDDEERSALLAERSLPDPPAAEVARLVRMTEHHHAFPDDDNAAVLSDADLAILAADRTRYAEYAIGVRTDFAHVPDPEFRLGRAHVLNDLLSRPALFWTPQGRELWESRARANVRAELGELGG</sequence>
<keyword evidence="2" id="KW-1185">Reference proteome</keyword>
<gene>
    <name evidence="1" type="ORF">G7071_07805</name>
</gene>
<organism evidence="1 2">
    <name type="scientific">Nocardioides piscis</name>
    <dbReference type="NCBI Taxonomy" id="2714938"/>
    <lineage>
        <taxon>Bacteria</taxon>
        <taxon>Bacillati</taxon>
        <taxon>Actinomycetota</taxon>
        <taxon>Actinomycetes</taxon>
        <taxon>Propionibacteriales</taxon>
        <taxon>Nocardioidaceae</taxon>
        <taxon>Nocardioides</taxon>
    </lineage>
</organism>
<dbReference type="SUPFAM" id="SSF109604">
    <property type="entry name" value="HD-domain/PDEase-like"/>
    <property type="match status" value="1"/>
</dbReference>
<dbReference type="KEGG" id="npi:G7071_07805"/>
<dbReference type="RefSeq" id="WP_166317030.1">
    <property type="nucleotide sequence ID" value="NZ_CP049866.1"/>
</dbReference>